<feature type="region of interest" description="Disordered" evidence="1">
    <location>
        <begin position="335"/>
        <end position="363"/>
    </location>
</feature>
<evidence type="ECO:0000313" key="2">
    <source>
        <dbReference type="Proteomes" id="UP000050741"/>
    </source>
</evidence>
<reference evidence="3" key="2">
    <citation type="submission" date="2016-06" db="UniProtKB">
        <authorList>
            <consortium name="WormBaseParasite"/>
        </authorList>
    </citation>
    <scope>IDENTIFICATION</scope>
</reference>
<name>A0A183CGD1_GLOPA</name>
<proteinExistence type="predicted"/>
<reference evidence="2" key="1">
    <citation type="submission" date="2014-05" db="EMBL/GenBank/DDBJ databases">
        <title>The genome and life-stage specific transcriptomes of Globodera pallida elucidate key aspects of plant parasitism by a cyst nematode.</title>
        <authorList>
            <person name="Cotton J.A."/>
            <person name="Lilley C.J."/>
            <person name="Jones L.M."/>
            <person name="Kikuchi T."/>
            <person name="Reid A.J."/>
            <person name="Thorpe P."/>
            <person name="Tsai I.J."/>
            <person name="Beasley H."/>
            <person name="Blok V."/>
            <person name="Cock P.J.A."/>
            <person name="Van den Akker S.E."/>
            <person name="Holroyd N."/>
            <person name="Hunt M."/>
            <person name="Mantelin S."/>
            <person name="Naghra H."/>
            <person name="Pain A."/>
            <person name="Palomares-Rius J.E."/>
            <person name="Zarowiecki M."/>
            <person name="Berriman M."/>
            <person name="Jones J.T."/>
            <person name="Urwin P.E."/>
        </authorList>
    </citation>
    <scope>NUCLEOTIDE SEQUENCE [LARGE SCALE GENOMIC DNA]</scope>
    <source>
        <strain evidence="2">Lindley</strain>
    </source>
</reference>
<dbReference type="Proteomes" id="UP000050741">
    <property type="component" value="Unassembled WGS sequence"/>
</dbReference>
<evidence type="ECO:0000313" key="3">
    <source>
        <dbReference type="WBParaSite" id="GPLIN_001193600"/>
    </source>
</evidence>
<dbReference type="AlphaFoldDB" id="A0A183CGD1"/>
<evidence type="ECO:0000256" key="1">
    <source>
        <dbReference type="SAM" id="MobiDB-lite"/>
    </source>
</evidence>
<sequence>MAVKLCRFALCVSIKDGSCLMLYEDDLSAIEARPEFSGARMDTWYRFELKEEGDQSWKAVDQRLSSRRVERALKGKRREAIQIYLPVFFIPNFAVFGCKWKGALSTSQSAEERSEIELYSPRLKSAVKINVNAKRLIELGAREDEQCHAFLTLTVDKSGAALKPPQWSLDSVDDFKINTDQLSIGLPGPSQPPPSQLLATTSKPTEWGVLLRIDVDSNDEHHRVGVILCLRDGTKAYGRILPHTDGSLRAKQGDAVVFCSIKVDCFTEPVRVAFNVLSWSHHFLLDNLTEQFDDGCSLLGSHLSDPKYHLASTLAIESRECSEVDAFWDMKSRSSSTDTVQEENRKRFLPSQQQQQEQQLSEKNKYPLQEGVGMFTHSKGYMMFWRFYDERTERFTHLVSANKQKANFPPVHPTLKPGAWFRITYRKQKTPTTIEILQIQPETELGYLPPHVTDSQSWDVWLWAKMLDQKVEEVKIGN</sequence>
<accession>A0A183CGD1</accession>
<keyword evidence="2" id="KW-1185">Reference proteome</keyword>
<protein>
    <submittedName>
        <fullName evidence="3">DUF4524 domain-containing protein</fullName>
    </submittedName>
</protein>
<organism evidence="2 3">
    <name type="scientific">Globodera pallida</name>
    <name type="common">Potato cyst nematode worm</name>
    <name type="synonym">Heterodera pallida</name>
    <dbReference type="NCBI Taxonomy" id="36090"/>
    <lineage>
        <taxon>Eukaryota</taxon>
        <taxon>Metazoa</taxon>
        <taxon>Ecdysozoa</taxon>
        <taxon>Nematoda</taxon>
        <taxon>Chromadorea</taxon>
        <taxon>Rhabditida</taxon>
        <taxon>Tylenchina</taxon>
        <taxon>Tylenchomorpha</taxon>
        <taxon>Tylenchoidea</taxon>
        <taxon>Heteroderidae</taxon>
        <taxon>Heteroderinae</taxon>
        <taxon>Globodera</taxon>
    </lineage>
</organism>
<dbReference type="WBParaSite" id="GPLIN_001193600">
    <property type="protein sequence ID" value="GPLIN_001193600"/>
    <property type="gene ID" value="GPLIN_001193600"/>
</dbReference>